<keyword evidence="3" id="KW-1185">Reference proteome</keyword>
<dbReference type="Gene3D" id="3.80.10.10">
    <property type="entry name" value="Ribonuclease Inhibitor"/>
    <property type="match status" value="1"/>
</dbReference>
<dbReference type="OrthoDB" id="29321at2759"/>
<accession>A0A8J4PT67</accession>
<dbReference type="SUPFAM" id="SSF52058">
    <property type="entry name" value="L domain-like"/>
    <property type="match status" value="1"/>
</dbReference>
<protein>
    <recommendedName>
        <fullName evidence="4">FNIP repeat-containing protein</fullName>
    </recommendedName>
</protein>
<dbReference type="Proteomes" id="UP000695562">
    <property type="component" value="Unassembled WGS sequence"/>
</dbReference>
<dbReference type="Pfam" id="PF05725">
    <property type="entry name" value="FNIP"/>
    <property type="match status" value="1"/>
</dbReference>
<keyword evidence="1" id="KW-0677">Repeat</keyword>
<sequence length="547" mass="62502">MMDQLFFSVFRNKYLFNKIVIHAFTDYIVIKNILQLDKQYDRLVTLNKLNIPVVYHILDINYFHFYNTHKHKHLITHVIVSSYFYKYHLHLLKGDDDHQQQQQQLQQTTIKPILFGISTTRESDPLIPADELPASIKYFKYTIVRPISKEYIPESVTSLYLGVTVDVGVIPNTVKTLVMYIDLPGLNPPPLVDFNIESLPKSLTSFSFHDCFFRAHSFNLEKMPPKLVYLNIKVFKGSLIGTSRTGSIKYLVFCSKSMSEIPSSVTYLYLDDAMWESSTPTPPSIQLPPFLSYFSYIKSVSRIAMPTIPKLLPPHLKSLALNQCLFKDITRDNCPPGVLYYKNVSDRKERSQPFIPPSATNVNIFLSDKIDAYPIIPPSVTTLKIKCSPSLSKSLPRGFFPNNITTLTLCYDGKLSPGTIPFSVTKLKLQYSKPIKVDVIPYSVKKLSLSSKKPVKPIIIPTSVTTLGFEYQNQIYPGIQIPTSIKTLKVANPNIVNFPFHLFPSISTFCSGAPDSRRHRYFEEAYDSMTNFPKNIKIVKLTHKNRK</sequence>
<evidence type="ECO:0000313" key="3">
    <source>
        <dbReference type="Proteomes" id="UP000695562"/>
    </source>
</evidence>
<dbReference type="AlphaFoldDB" id="A0A8J4PT67"/>
<comment type="caution">
    <text evidence="2">The sequence shown here is derived from an EMBL/GenBank/DDBJ whole genome shotgun (WGS) entry which is preliminary data.</text>
</comment>
<evidence type="ECO:0000313" key="2">
    <source>
        <dbReference type="EMBL" id="KAF2072560.1"/>
    </source>
</evidence>
<dbReference type="InterPro" id="IPR008615">
    <property type="entry name" value="FNIP"/>
</dbReference>
<name>A0A8J4PT67_9MYCE</name>
<dbReference type="EMBL" id="AJWJ01000269">
    <property type="protein sequence ID" value="KAF2072560.1"/>
    <property type="molecule type" value="Genomic_DNA"/>
</dbReference>
<evidence type="ECO:0000256" key="1">
    <source>
        <dbReference type="ARBA" id="ARBA00022737"/>
    </source>
</evidence>
<dbReference type="InterPro" id="IPR051251">
    <property type="entry name" value="STK_FNIP-Repeat"/>
</dbReference>
<gene>
    <name evidence="2" type="ORF">CYY_006135</name>
</gene>
<dbReference type="PANTHER" id="PTHR32134">
    <property type="entry name" value="FNIP REPEAT-CONTAINING PROTEIN"/>
    <property type="match status" value="1"/>
</dbReference>
<proteinExistence type="predicted"/>
<reference evidence="2" key="1">
    <citation type="submission" date="2020-01" db="EMBL/GenBank/DDBJ databases">
        <title>Development of genomics and gene disruption for Polysphondylium violaceum indicates a role for the polyketide synthase stlB in stalk morphogenesis.</title>
        <authorList>
            <person name="Narita B."/>
            <person name="Kawabe Y."/>
            <person name="Kin K."/>
            <person name="Saito T."/>
            <person name="Gibbs R."/>
            <person name="Kuspa A."/>
            <person name="Muzny D."/>
            <person name="Queller D."/>
            <person name="Richards S."/>
            <person name="Strassman J."/>
            <person name="Sucgang R."/>
            <person name="Worley K."/>
            <person name="Schaap P."/>
        </authorList>
    </citation>
    <scope>NUCLEOTIDE SEQUENCE</scope>
    <source>
        <strain evidence="2">QSvi11</strain>
    </source>
</reference>
<dbReference type="InterPro" id="IPR032675">
    <property type="entry name" value="LRR_dom_sf"/>
</dbReference>
<organism evidence="2 3">
    <name type="scientific">Polysphondylium violaceum</name>
    <dbReference type="NCBI Taxonomy" id="133409"/>
    <lineage>
        <taxon>Eukaryota</taxon>
        <taxon>Amoebozoa</taxon>
        <taxon>Evosea</taxon>
        <taxon>Eumycetozoa</taxon>
        <taxon>Dictyostelia</taxon>
        <taxon>Dictyosteliales</taxon>
        <taxon>Dictyosteliaceae</taxon>
        <taxon>Polysphondylium</taxon>
    </lineage>
</organism>
<dbReference type="PANTHER" id="PTHR32134:SF169">
    <property type="entry name" value="FNIP REPEAT-CONTAINING PROTEIN-RELATED"/>
    <property type="match status" value="1"/>
</dbReference>
<evidence type="ECO:0008006" key="4">
    <source>
        <dbReference type="Google" id="ProtNLM"/>
    </source>
</evidence>